<organism evidence="2 6">
    <name type="scientific">Bacteroides uniformis</name>
    <dbReference type="NCBI Taxonomy" id="820"/>
    <lineage>
        <taxon>Bacteria</taxon>
        <taxon>Pseudomonadati</taxon>
        <taxon>Bacteroidota</taxon>
        <taxon>Bacteroidia</taxon>
        <taxon>Bacteroidales</taxon>
        <taxon>Bacteroidaceae</taxon>
        <taxon>Bacteroides</taxon>
    </lineage>
</organism>
<dbReference type="EMBL" id="CZBF01000005">
    <property type="protein sequence ID" value="CUQ12973.1"/>
    <property type="molecule type" value="Genomic_DNA"/>
</dbReference>
<dbReference type="Proteomes" id="UP000095788">
    <property type="component" value="Unassembled WGS sequence"/>
</dbReference>
<evidence type="ECO:0000313" key="1">
    <source>
        <dbReference type="EMBL" id="CUP61901.1"/>
    </source>
</evidence>
<dbReference type="Proteomes" id="UP000095766">
    <property type="component" value="Unassembled WGS sequence"/>
</dbReference>
<gene>
    <name evidence="1" type="ORF">ERS852462_04187</name>
    <name evidence="3" type="ORF">ERS852510_04193</name>
    <name evidence="2" type="ORF">ERS852554_03060</name>
</gene>
<evidence type="ECO:0000313" key="4">
    <source>
        <dbReference type="Proteomes" id="UP000095614"/>
    </source>
</evidence>
<evidence type="ECO:0000313" key="5">
    <source>
        <dbReference type="Proteomes" id="UP000095766"/>
    </source>
</evidence>
<dbReference type="EMBL" id="CZAF01000017">
    <property type="protein sequence ID" value="CUP61901.1"/>
    <property type="molecule type" value="Genomic_DNA"/>
</dbReference>
<dbReference type="Proteomes" id="UP000095614">
    <property type="component" value="Unassembled WGS sequence"/>
</dbReference>
<dbReference type="AlphaFoldDB" id="A0A174TS89"/>
<dbReference type="EMBL" id="CZAO01000040">
    <property type="protein sequence ID" value="CUQ37264.1"/>
    <property type="molecule type" value="Genomic_DNA"/>
</dbReference>
<evidence type="ECO:0000313" key="6">
    <source>
        <dbReference type="Proteomes" id="UP000095788"/>
    </source>
</evidence>
<evidence type="ECO:0000313" key="2">
    <source>
        <dbReference type="EMBL" id="CUQ12973.1"/>
    </source>
</evidence>
<accession>A0A174TS89</accession>
<protein>
    <submittedName>
        <fullName evidence="2">Uncharacterized protein</fullName>
    </submittedName>
</protein>
<reference evidence="4 5" key="1">
    <citation type="submission" date="2015-09" db="EMBL/GenBank/DDBJ databases">
        <authorList>
            <consortium name="Pathogen Informatics"/>
        </authorList>
    </citation>
    <scope>NUCLEOTIDE SEQUENCE [LARGE SCALE GENOMIC DNA]</scope>
    <source>
        <strain evidence="1 4">2789STDY5834847</strain>
        <strain evidence="3 5">2789STDY5834898</strain>
        <strain evidence="2 6">2789STDY5834942</strain>
    </source>
</reference>
<sequence length="29" mass="3342">MSRNAAGFAKYNYKTKVNTFNMVPTDKML</sequence>
<evidence type="ECO:0000313" key="3">
    <source>
        <dbReference type="EMBL" id="CUQ37264.1"/>
    </source>
</evidence>
<proteinExistence type="predicted"/>
<name>A0A174TS89_BACUN</name>